<evidence type="ECO:0000256" key="1">
    <source>
        <dbReference type="SAM" id="MobiDB-lite"/>
    </source>
</evidence>
<evidence type="ECO:0000256" key="2">
    <source>
        <dbReference type="SAM" id="Phobius"/>
    </source>
</evidence>
<feature type="signal peptide" evidence="3">
    <location>
        <begin position="1"/>
        <end position="22"/>
    </location>
</feature>
<keyword evidence="2" id="KW-0472">Membrane</keyword>
<dbReference type="PANTHER" id="PTHR23244">
    <property type="entry name" value="KELCH REPEAT DOMAIN"/>
    <property type="match status" value="1"/>
</dbReference>
<evidence type="ECO:0008006" key="6">
    <source>
        <dbReference type="Google" id="ProtNLM"/>
    </source>
</evidence>
<evidence type="ECO:0000313" key="5">
    <source>
        <dbReference type="Proteomes" id="UP000807716"/>
    </source>
</evidence>
<feature type="region of interest" description="Disordered" evidence="1">
    <location>
        <begin position="469"/>
        <end position="510"/>
    </location>
</feature>
<dbReference type="OrthoDB" id="432528at2759"/>
<name>A0A9P6UB10_9FUNG</name>
<feature type="region of interest" description="Disordered" evidence="1">
    <location>
        <begin position="346"/>
        <end position="381"/>
    </location>
</feature>
<dbReference type="Pfam" id="PF24681">
    <property type="entry name" value="Kelch_KLHDC2_KLHL20_DRC7"/>
    <property type="match status" value="1"/>
</dbReference>
<dbReference type="EMBL" id="JAAAJB010000047">
    <property type="protein sequence ID" value="KAG0268587.1"/>
    <property type="molecule type" value="Genomic_DNA"/>
</dbReference>
<keyword evidence="3" id="KW-0732">Signal</keyword>
<gene>
    <name evidence="4" type="ORF">DFQ27_006366</name>
</gene>
<dbReference type="InterPro" id="IPR015915">
    <property type="entry name" value="Kelch-typ_b-propeller"/>
</dbReference>
<sequence length="666" mass="69804">MKITSLLQLSTTLALCIAAAQAADPKPTIGHTAVLIDNTVFIQGGQSEANTPQSASFSILLGDKAKGSMTDAKLLDITKLSQFSARDFHVAVKSTAGRLVSCGTMNGGTGAIMTCDNFNIRSYVSAPLTKIVSSAVNRGGMALAAGPETAYLMGGSSGPSGTPYSKTVNVLKLTSDLTWRIDADMPIGLRHHTANYVNNVGIVILGGQTDTGAAAPMNMAHVFKDFVWSNRTIAGDAVPARWGHTAVLGADDQIYVYGGLSTAEGPALADVYALKTTDAAWTWKKVNVQAEPRAFHTSTLLPDNTILNMFGTSGAGVQQAVASLSSFNPSANSWTAMKLPAAEVADTTPFKGPAPSANPPAAPTKTNTPPSATAPSAPAGATPSYVLPPGVVVVQPSGNNTVFILPTGTEPFAFPPETSNNPSDPNFKHSTGEQPSKNNTGMIAGVCAAVLVVLVVGGLLFQRRRRANGAPPLFARGGKKKKSSSAGAAAHSIEDGKGGDGSGAAGGVTRSFTIRKPASVNYVDDDNELDQTGHPRFKSDNDAQNHPYYGDRTPGLVEYDLSDTSGQKYGPSSVAERKRYVEQQQRKVMEEYEMSFQDYHPPSSPYPPSTLAPSSPYLQSTVAPSFSSNTVGSPGQTPTMGGRSPRAQHQQQKGIQQQYGGYSDYR</sequence>
<evidence type="ECO:0000256" key="3">
    <source>
        <dbReference type="SAM" id="SignalP"/>
    </source>
</evidence>
<comment type="caution">
    <text evidence="4">The sequence shown here is derived from an EMBL/GenBank/DDBJ whole genome shotgun (WGS) entry which is preliminary data.</text>
</comment>
<dbReference type="Gene3D" id="2.120.10.80">
    <property type="entry name" value="Kelch-type beta propeller"/>
    <property type="match status" value="2"/>
</dbReference>
<keyword evidence="2" id="KW-1133">Transmembrane helix</keyword>
<accession>A0A9P6UB10</accession>
<reference evidence="4" key="1">
    <citation type="journal article" date="2020" name="Fungal Divers.">
        <title>Resolving the Mortierellaceae phylogeny through synthesis of multi-gene phylogenetics and phylogenomics.</title>
        <authorList>
            <person name="Vandepol N."/>
            <person name="Liber J."/>
            <person name="Desiro A."/>
            <person name="Na H."/>
            <person name="Kennedy M."/>
            <person name="Barry K."/>
            <person name="Grigoriev I.V."/>
            <person name="Miller A.N."/>
            <person name="O'Donnell K."/>
            <person name="Stajich J.E."/>
            <person name="Bonito G."/>
        </authorList>
    </citation>
    <scope>NUCLEOTIDE SEQUENCE</scope>
    <source>
        <strain evidence="4">BC1065</strain>
    </source>
</reference>
<organism evidence="4 5">
    <name type="scientific">Actinomortierella ambigua</name>
    <dbReference type="NCBI Taxonomy" id="1343610"/>
    <lineage>
        <taxon>Eukaryota</taxon>
        <taxon>Fungi</taxon>
        <taxon>Fungi incertae sedis</taxon>
        <taxon>Mucoromycota</taxon>
        <taxon>Mortierellomycotina</taxon>
        <taxon>Mortierellomycetes</taxon>
        <taxon>Mortierellales</taxon>
        <taxon>Mortierellaceae</taxon>
        <taxon>Actinomortierella</taxon>
    </lineage>
</organism>
<feature type="compositionally biased region" description="Low complexity" evidence="1">
    <location>
        <begin position="363"/>
        <end position="381"/>
    </location>
</feature>
<feature type="compositionally biased region" description="Polar residues" evidence="1">
    <location>
        <begin position="617"/>
        <end position="639"/>
    </location>
</feature>
<feature type="region of interest" description="Disordered" evidence="1">
    <location>
        <begin position="593"/>
        <end position="666"/>
    </location>
</feature>
<keyword evidence="5" id="KW-1185">Reference proteome</keyword>
<feature type="chain" id="PRO_5040128620" description="Galactose oxidase" evidence="3">
    <location>
        <begin position="23"/>
        <end position="666"/>
    </location>
</feature>
<dbReference type="AlphaFoldDB" id="A0A9P6UB10"/>
<dbReference type="SUPFAM" id="SSF117281">
    <property type="entry name" value="Kelch motif"/>
    <property type="match status" value="1"/>
</dbReference>
<dbReference type="PANTHER" id="PTHR23244:SF471">
    <property type="entry name" value="GUANINE NUCLEOTIDE-BINDING PROTEIN SUBUNIT BETA 1-RELATED"/>
    <property type="match status" value="1"/>
</dbReference>
<feature type="region of interest" description="Disordered" evidence="1">
    <location>
        <begin position="408"/>
        <end position="436"/>
    </location>
</feature>
<protein>
    <recommendedName>
        <fullName evidence="6">Galactose oxidase</fullName>
    </recommendedName>
</protein>
<evidence type="ECO:0000313" key="4">
    <source>
        <dbReference type="EMBL" id="KAG0268587.1"/>
    </source>
</evidence>
<proteinExistence type="predicted"/>
<feature type="compositionally biased region" description="Low complexity" evidence="1">
    <location>
        <begin position="648"/>
        <end position="666"/>
    </location>
</feature>
<keyword evidence="2" id="KW-0812">Transmembrane</keyword>
<feature type="transmembrane region" description="Helical" evidence="2">
    <location>
        <begin position="441"/>
        <end position="461"/>
    </location>
</feature>
<dbReference type="Proteomes" id="UP000807716">
    <property type="component" value="Unassembled WGS sequence"/>
</dbReference>
<feature type="compositionally biased region" description="Basic and acidic residues" evidence="1">
    <location>
        <begin position="531"/>
        <end position="543"/>
    </location>
</feature>
<feature type="region of interest" description="Disordered" evidence="1">
    <location>
        <begin position="522"/>
        <end position="578"/>
    </location>
</feature>